<feature type="compositionally biased region" description="Basic and acidic residues" evidence="1">
    <location>
        <begin position="117"/>
        <end position="126"/>
    </location>
</feature>
<name>A0A2J6Q6K9_9HELO</name>
<organism evidence="2 3">
    <name type="scientific">Hyaloscypha hepaticicola</name>
    <dbReference type="NCBI Taxonomy" id="2082293"/>
    <lineage>
        <taxon>Eukaryota</taxon>
        <taxon>Fungi</taxon>
        <taxon>Dikarya</taxon>
        <taxon>Ascomycota</taxon>
        <taxon>Pezizomycotina</taxon>
        <taxon>Leotiomycetes</taxon>
        <taxon>Helotiales</taxon>
        <taxon>Hyaloscyphaceae</taxon>
        <taxon>Hyaloscypha</taxon>
    </lineage>
</organism>
<dbReference type="Proteomes" id="UP000235672">
    <property type="component" value="Unassembled WGS sequence"/>
</dbReference>
<evidence type="ECO:0000313" key="2">
    <source>
        <dbReference type="EMBL" id="PMD21902.1"/>
    </source>
</evidence>
<keyword evidence="3" id="KW-1185">Reference proteome</keyword>
<dbReference type="OrthoDB" id="5355007at2759"/>
<proteinExistence type="predicted"/>
<reference evidence="2 3" key="1">
    <citation type="submission" date="2016-05" db="EMBL/GenBank/DDBJ databases">
        <title>A degradative enzymes factory behind the ericoid mycorrhizal symbiosis.</title>
        <authorList>
            <consortium name="DOE Joint Genome Institute"/>
            <person name="Martino E."/>
            <person name="Morin E."/>
            <person name="Grelet G."/>
            <person name="Kuo A."/>
            <person name="Kohler A."/>
            <person name="Daghino S."/>
            <person name="Barry K."/>
            <person name="Choi C."/>
            <person name="Cichocki N."/>
            <person name="Clum A."/>
            <person name="Copeland A."/>
            <person name="Hainaut M."/>
            <person name="Haridas S."/>
            <person name="Labutti K."/>
            <person name="Lindquist E."/>
            <person name="Lipzen A."/>
            <person name="Khouja H.-R."/>
            <person name="Murat C."/>
            <person name="Ohm R."/>
            <person name="Olson A."/>
            <person name="Spatafora J."/>
            <person name="Veneault-Fourrey C."/>
            <person name="Henrissat B."/>
            <person name="Grigoriev I."/>
            <person name="Martin F."/>
            <person name="Perotto S."/>
        </authorList>
    </citation>
    <scope>NUCLEOTIDE SEQUENCE [LARGE SCALE GENOMIC DNA]</scope>
    <source>
        <strain evidence="2 3">UAMH 7357</strain>
    </source>
</reference>
<feature type="region of interest" description="Disordered" evidence="1">
    <location>
        <begin position="94"/>
        <end position="134"/>
    </location>
</feature>
<evidence type="ECO:0000313" key="3">
    <source>
        <dbReference type="Proteomes" id="UP000235672"/>
    </source>
</evidence>
<evidence type="ECO:0000256" key="1">
    <source>
        <dbReference type="SAM" id="MobiDB-lite"/>
    </source>
</evidence>
<gene>
    <name evidence="2" type="ORF">NA56DRAFT_645142</name>
</gene>
<dbReference type="AlphaFoldDB" id="A0A2J6Q6K9"/>
<sequence>MASESTTPVKLPKAVSTYTTTTQDPDLRSQINTVLLRDGHISKIQESLLHALNASPQNWPTLIQNHALNLLRSGECTTFPVLMSRVLSDIKSDTQLRDSTASTSTNSLTTNGTKGKKKEDEVRNGKGENGQSLALPKNVVDEGVRITRECLELVCEVVE</sequence>
<accession>A0A2J6Q6K9</accession>
<dbReference type="STRING" id="1745343.A0A2J6Q6K9"/>
<dbReference type="EMBL" id="KZ613479">
    <property type="protein sequence ID" value="PMD21902.1"/>
    <property type="molecule type" value="Genomic_DNA"/>
</dbReference>
<protein>
    <submittedName>
        <fullName evidence="2">Uncharacterized protein</fullName>
    </submittedName>
</protein>
<feature type="compositionally biased region" description="Low complexity" evidence="1">
    <location>
        <begin position="99"/>
        <end position="113"/>
    </location>
</feature>